<evidence type="ECO:0000313" key="1">
    <source>
        <dbReference type="EMBL" id="CAL2106447.1"/>
    </source>
</evidence>
<dbReference type="EMBL" id="CAXJRC010000014">
    <property type="protein sequence ID" value="CAL2106447.1"/>
    <property type="molecule type" value="Genomic_DNA"/>
</dbReference>
<protein>
    <submittedName>
        <fullName evidence="1">Uncharacterized protein</fullName>
    </submittedName>
</protein>
<sequence length="207" mass="25030">MLLIQKKLVELLHTKKYYSNYYNRSITKYRDINAYITLFDRLSKKSCPITTDKKINHTACINFGCTLNSVKRDLHASFSIVKAQKFCSILFYKMKIGTYKIVVELHFFKNKLVFFKYLFPSLRNQREIEKQLRNKYLEKNRLIDFDSQYIIDPYNNYIKIDNEVCFSIYYISPNFGFFEYLSQRRKILKKDIKLKKQLTHTELIDKL</sequence>
<keyword evidence="2" id="KW-1185">Reference proteome</keyword>
<evidence type="ECO:0000313" key="2">
    <source>
        <dbReference type="Proteomes" id="UP001497602"/>
    </source>
</evidence>
<gene>
    <name evidence="1" type="ORF">T190115A13A_220024</name>
</gene>
<proteinExistence type="predicted"/>
<accession>A0ABM9PLA2</accession>
<reference evidence="1 2" key="1">
    <citation type="submission" date="2024-05" db="EMBL/GenBank/DDBJ databases">
        <authorList>
            <person name="Duchaud E."/>
        </authorList>
    </citation>
    <scope>NUCLEOTIDE SEQUENCE [LARGE SCALE GENOMIC DNA]</scope>
    <source>
        <strain evidence="1">Ena-SAMPLE-TAB-13-05-2024-13:56:06:370-140305</strain>
    </source>
</reference>
<dbReference type="Proteomes" id="UP001497602">
    <property type="component" value="Unassembled WGS sequence"/>
</dbReference>
<comment type="caution">
    <text evidence="1">The sequence shown here is derived from an EMBL/GenBank/DDBJ whole genome shotgun (WGS) entry which is preliminary data.</text>
</comment>
<name>A0ABM9PLA2_9FLAO</name>
<organism evidence="1 2">
    <name type="scientific">Tenacibaculum vairaonense</name>
    <dbReference type="NCBI Taxonomy" id="3137860"/>
    <lineage>
        <taxon>Bacteria</taxon>
        <taxon>Pseudomonadati</taxon>
        <taxon>Bacteroidota</taxon>
        <taxon>Flavobacteriia</taxon>
        <taxon>Flavobacteriales</taxon>
        <taxon>Flavobacteriaceae</taxon>
        <taxon>Tenacibaculum</taxon>
    </lineage>
</organism>